<dbReference type="Proteomes" id="UP000008718">
    <property type="component" value="Chromosome"/>
</dbReference>
<evidence type="ECO:0000256" key="1">
    <source>
        <dbReference type="SAM" id="SignalP"/>
    </source>
</evidence>
<evidence type="ECO:0000313" key="2">
    <source>
        <dbReference type="EMBL" id="ADQ79553.1"/>
    </source>
</evidence>
<gene>
    <name evidence="2" type="ordered locus">Palpr_1407</name>
</gene>
<name>E4T4A9_PALPW</name>
<dbReference type="HOGENOM" id="CLU_1729597_0_0_10"/>
<reference key="1">
    <citation type="submission" date="2010-11" db="EMBL/GenBank/DDBJ databases">
        <title>The complete genome of Paludibacter propionicigenes DSM 17365.</title>
        <authorList>
            <consortium name="US DOE Joint Genome Institute (JGI-PGF)"/>
            <person name="Lucas S."/>
            <person name="Copeland A."/>
            <person name="Lapidus A."/>
            <person name="Bruce D."/>
            <person name="Goodwin L."/>
            <person name="Pitluck S."/>
            <person name="Kyrpides N."/>
            <person name="Mavromatis K."/>
            <person name="Ivanova N."/>
            <person name="Munk A.C."/>
            <person name="Brettin T."/>
            <person name="Detter J.C."/>
            <person name="Han C."/>
            <person name="Tapia R."/>
            <person name="Land M."/>
            <person name="Hauser L."/>
            <person name="Markowitz V."/>
            <person name="Cheng J.-F."/>
            <person name="Hugenholtz P."/>
            <person name="Woyke T."/>
            <person name="Wu D."/>
            <person name="Gronow S."/>
            <person name="Wellnitz S."/>
            <person name="Brambilla E."/>
            <person name="Klenk H.-P."/>
            <person name="Eisen J.A."/>
        </authorList>
    </citation>
    <scope>NUCLEOTIDE SEQUENCE</scope>
    <source>
        <strain>WB4</strain>
    </source>
</reference>
<proteinExistence type="predicted"/>
<keyword evidence="3" id="KW-1185">Reference proteome</keyword>
<protein>
    <submittedName>
        <fullName evidence="2">Uncharacterized protein</fullName>
    </submittedName>
</protein>
<dbReference type="STRING" id="694427.Palpr_1407"/>
<reference evidence="2 3" key="2">
    <citation type="journal article" date="2011" name="Stand. Genomic Sci.">
        <title>Complete genome sequence of Paludibacter propionicigenes type strain (WB4).</title>
        <authorList>
            <person name="Gronow S."/>
            <person name="Munk C."/>
            <person name="Lapidus A."/>
            <person name="Nolan M."/>
            <person name="Lucas S."/>
            <person name="Hammon N."/>
            <person name="Deshpande S."/>
            <person name="Cheng J.F."/>
            <person name="Tapia R."/>
            <person name="Han C."/>
            <person name="Goodwin L."/>
            <person name="Pitluck S."/>
            <person name="Liolios K."/>
            <person name="Ivanova N."/>
            <person name="Mavromatis K."/>
            <person name="Mikhailova N."/>
            <person name="Pati A."/>
            <person name="Chen A."/>
            <person name="Palaniappan K."/>
            <person name="Land M."/>
            <person name="Hauser L."/>
            <person name="Chang Y.J."/>
            <person name="Jeffries C.D."/>
            <person name="Brambilla E."/>
            <person name="Rohde M."/>
            <person name="Goker M."/>
            <person name="Detter J.C."/>
            <person name="Woyke T."/>
            <person name="Bristow J."/>
            <person name="Eisen J.A."/>
            <person name="Markowitz V."/>
            <person name="Hugenholtz P."/>
            <person name="Kyrpides N.C."/>
            <person name="Klenk H.P."/>
        </authorList>
    </citation>
    <scope>NUCLEOTIDE SEQUENCE [LARGE SCALE GENOMIC DNA]</scope>
    <source>
        <strain evidence="3">DSM 17365 / JCM 13257 / WB4</strain>
    </source>
</reference>
<accession>E4T4A9</accession>
<keyword evidence="1" id="KW-0732">Signal</keyword>
<evidence type="ECO:0000313" key="3">
    <source>
        <dbReference type="Proteomes" id="UP000008718"/>
    </source>
</evidence>
<feature type="signal peptide" evidence="1">
    <location>
        <begin position="1"/>
        <end position="18"/>
    </location>
</feature>
<feature type="chain" id="PRO_5003186840" evidence="1">
    <location>
        <begin position="19"/>
        <end position="151"/>
    </location>
</feature>
<organism evidence="2 3">
    <name type="scientific">Paludibacter propionicigenes (strain DSM 17365 / JCM 13257 / WB4)</name>
    <dbReference type="NCBI Taxonomy" id="694427"/>
    <lineage>
        <taxon>Bacteria</taxon>
        <taxon>Pseudomonadati</taxon>
        <taxon>Bacteroidota</taxon>
        <taxon>Bacteroidia</taxon>
        <taxon>Bacteroidales</taxon>
        <taxon>Paludibacteraceae</taxon>
        <taxon>Paludibacter</taxon>
    </lineage>
</organism>
<dbReference type="EMBL" id="CP002345">
    <property type="protein sequence ID" value="ADQ79553.1"/>
    <property type="molecule type" value="Genomic_DNA"/>
</dbReference>
<dbReference type="KEGG" id="ppn:Palpr_1407"/>
<sequence>MKFKILGALLLLSGFLYATDAGNPSMIDQMHLRKWNILVSQAQLSPKEVELVQPVFMEYENAVWTLHQKNREFFKSAFQNKSKGKPNFAELNDRYADFDFQDAQLFRNYHYKLRKLLPPETLFKYYLAEKEFKRKLLRDFQDRGPREAPKP</sequence>
<dbReference type="AlphaFoldDB" id="E4T4A9"/>